<sequence>MFDFINNNFDNSFSEIIKEELYLEEKKNKRANNKRVNNTGLHKVKVLFNPDKYQVLKLTLDINNIDENLKRLLPFFKKEISSVDNVLFVKRLKDNKYFLFHIELKSKTIDNKLVKKYYSSAKLLYFIFEMLYLNYRDEKEKEKRILDFDFPKKIYNIPVLIASKSSSGGVEEIKVRNKEDIFYNNQNFKYLCRYCGLKSQKGIIILEKMCNKVNTFESSLDEIEFF</sequence>
<dbReference type="Proteomes" id="UP000001910">
    <property type="component" value="Chromosome"/>
</dbReference>
<protein>
    <submittedName>
        <fullName evidence="1">Uncharacterized protein</fullName>
    </submittedName>
</protein>
<dbReference type="HOGENOM" id="CLU_1193667_0_0_0"/>
<dbReference type="EMBL" id="CP001685">
    <property type="protein sequence ID" value="ACV38421.1"/>
    <property type="molecule type" value="Genomic_DNA"/>
</dbReference>
<dbReference type="KEGG" id="lba:Lebu_0510"/>
<dbReference type="AlphaFoldDB" id="C7NER0"/>
<name>C7NER0_LEPBD</name>
<proteinExistence type="predicted"/>
<gene>
    <name evidence="1" type="ordered locus">Lebu_0510</name>
</gene>
<accession>C7NER0</accession>
<organism evidence="1 2">
    <name type="scientific">Leptotrichia buccalis (strain ATCC 14201 / DSM 1135 / JCM 12969 / NCTC 10249 / C-1013-b)</name>
    <dbReference type="NCBI Taxonomy" id="523794"/>
    <lineage>
        <taxon>Bacteria</taxon>
        <taxon>Fusobacteriati</taxon>
        <taxon>Fusobacteriota</taxon>
        <taxon>Fusobacteriia</taxon>
        <taxon>Fusobacteriales</taxon>
        <taxon>Leptotrichiaceae</taxon>
        <taxon>Leptotrichia</taxon>
    </lineage>
</organism>
<reference evidence="1 2" key="1">
    <citation type="journal article" date="2009" name="Stand. Genomic Sci.">
        <title>Complete genome sequence of Leptotrichia buccalis type strain (C-1013-b).</title>
        <authorList>
            <person name="Ivanova N."/>
            <person name="Gronow S."/>
            <person name="Lapidus A."/>
            <person name="Copeland A."/>
            <person name="Glavina Del Rio T."/>
            <person name="Nolan M."/>
            <person name="Lucas S."/>
            <person name="Chen F."/>
            <person name="Tice H."/>
            <person name="Cheng J.F."/>
            <person name="Saunders E."/>
            <person name="Bruce D."/>
            <person name="Goodwin L."/>
            <person name="Brettin T."/>
            <person name="Detter J.C."/>
            <person name="Han C."/>
            <person name="Pitluck S."/>
            <person name="Mikhailova N."/>
            <person name="Pati A."/>
            <person name="Mavrommatis K."/>
            <person name="Chen A."/>
            <person name="Palaniappan K."/>
            <person name="Land M."/>
            <person name="Hauser L."/>
            <person name="Chang Y.J."/>
            <person name="Jeffries C.D."/>
            <person name="Chain P."/>
            <person name="Rohde C."/>
            <person name="Goker M."/>
            <person name="Bristow J."/>
            <person name="Eisen J.A."/>
            <person name="Markowitz V."/>
            <person name="Hugenholtz P."/>
            <person name="Kyrpides N.C."/>
            <person name="Klenk H.P."/>
        </authorList>
    </citation>
    <scope>NUCLEOTIDE SEQUENCE [LARGE SCALE GENOMIC DNA]</scope>
    <source>
        <strain evidence="2">ATCC 14201 / DSM 1135 / JCM 12969 / NCTC 10249 / C-1013-b</strain>
    </source>
</reference>
<evidence type="ECO:0000313" key="2">
    <source>
        <dbReference type="Proteomes" id="UP000001910"/>
    </source>
</evidence>
<dbReference type="OrthoDB" id="80166at2"/>
<dbReference type="RefSeq" id="WP_012806604.1">
    <property type="nucleotide sequence ID" value="NC_013192.1"/>
</dbReference>
<evidence type="ECO:0000313" key="1">
    <source>
        <dbReference type="EMBL" id="ACV38421.1"/>
    </source>
</evidence>
<keyword evidence="2" id="KW-1185">Reference proteome</keyword>
<dbReference type="STRING" id="523794.Lebu_0510"/>